<evidence type="ECO:0000256" key="1">
    <source>
        <dbReference type="SAM" id="MobiDB-lite"/>
    </source>
</evidence>
<sequence length="773" mass="82340">RASITASRFLMTPPTTEDQTLQTVETVPTEPPARKGPRFFVTPPSIKDQREKDQKEAEAECRERERETQGQREAEGEAENGDSKPKGSKVRFFETPPSVAAEREEQKRREQMGSTDSEALPHLPLSLYTSDSKHEIPLSTPVGLLRVLRDPSVSGPLVLRVGAACTETETETEGEGEDEEETEEERETETPAPWIPPTLTSSLIATLPGLDIDPSTAIFNRDIDIDALPTTGACPLPPVVTVLSKCRRALITMSVGEGEREGEVLQVIGVGKVPASGESDTEGSSWVRSSADVLSAVSTQGGVHHLLRVRKNSSVSTSAVSYAISLHRVAVVHGVAEWREVDALDVDKGLYDALSGSDDGEWCCSITRDNADGSLVVVARSLSPTRHLGTYSYFRLDTTAETPSICPWVSDSMLWLRSAISADCVRGVSVCGDIVSVTLGDGESILTHTLERELQPETPGKRAYHYLHWSKTLSVAECTTTAVGTVFRPLQSGGAGGSDNSLCMAVRDSTCVPLPVSVVQYSVCGRYLLYTDPSSSLRVMDLSPLLECPLLSCGSESQALPDTHPVPWVQQPSATQPFPPTLQCTSGNRLVTVALESESMQVVGVAEYNCARCTWSVTRQPKSDARTLSLATDKAVVVEKTLYACVRGELVSATLAGSASTTLTHHGIVLSGQPRLCIGQGSILLPTPAGLRELSVGANPGSLGGIPITHTSAGGVTAGACIDGACIEGVVTSALGCYCVKGGVWRSMPGTPTTIPDTETLTDKTNLDLTAED</sequence>
<feature type="region of interest" description="Disordered" evidence="1">
    <location>
        <begin position="1"/>
        <end position="122"/>
    </location>
</feature>
<keyword evidence="3" id="KW-1185">Reference proteome</keyword>
<comment type="caution">
    <text evidence="2">The sequence shown here is derived from an EMBL/GenBank/DDBJ whole genome shotgun (WGS) entry which is preliminary data.</text>
</comment>
<dbReference type="EMBL" id="BDIP01004113">
    <property type="protein sequence ID" value="GCA63578.1"/>
    <property type="molecule type" value="Genomic_DNA"/>
</dbReference>
<reference evidence="2 3" key="1">
    <citation type="journal article" date="2018" name="PLoS ONE">
        <title>The draft genome of Kipferlia bialata reveals reductive genome evolution in fornicate parasites.</title>
        <authorList>
            <person name="Tanifuji G."/>
            <person name="Takabayashi S."/>
            <person name="Kume K."/>
            <person name="Takagi M."/>
            <person name="Nakayama T."/>
            <person name="Kamikawa R."/>
            <person name="Inagaki Y."/>
            <person name="Hashimoto T."/>
        </authorList>
    </citation>
    <scope>NUCLEOTIDE SEQUENCE [LARGE SCALE GENOMIC DNA]</scope>
    <source>
        <strain evidence="2">NY0173</strain>
    </source>
</reference>
<feature type="non-terminal residue" evidence="2">
    <location>
        <position position="1"/>
    </location>
</feature>
<feature type="compositionally biased region" description="Basic and acidic residues" evidence="1">
    <location>
        <begin position="47"/>
        <end position="85"/>
    </location>
</feature>
<feature type="compositionally biased region" description="Acidic residues" evidence="1">
    <location>
        <begin position="168"/>
        <end position="187"/>
    </location>
</feature>
<feature type="compositionally biased region" description="Polar residues" evidence="1">
    <location>
        <begin position="13"/>
        <end position="26"/>
    </location>
</feature>
<feature type="region of interest" description="Disordered" evidence="1">
    <location>
        <begin position="165"/>
        <end position="198"/>
    </location>
</feature>
<dbReference type="Proteomes" id="UP000265618">
    <property type="component" value="Unassembled WGS sequence"/>
</dbReference>
<feature type="non-terminal residue" evidence="2">
    <location>
        <position position="773"/>
    </location>
</feature>
<dbReference type="AlphaFoldDB" id="A0A391NWP9"/>
<evidence type="ECO:0000313" key="2">
    <source>
        <dbReference type="EMBL" id="GCA63578.1"/>
    </source>
</evidence>
<feature type="compositionally biased region" description="Basic and acidic residues" evidence="1">
    <location>
        <begin position="101"/>
        <end position="111"/>
    </location>
</feature>
<protein>
    <submittedName>
        <fullName evidence="2">Uncharacterized protein</fullName>
    </submittedName>
</protein>
<organism evidence="2 3">
    <name type="scientific">Kipferlia bialata</name>
    <dbReference type="NCBI Taxonomy" id="797122"/>
    <lineage>
        <taxon>Eukaryota</taxon>
        <taxon>Metamonada</taxon>
        <taxon>Carpediemonas-like organisms</taxon>
        <taxon>Kipferlia</taxon>
    </lineage>
</organism>
<evidence type="ECO:0000313" key="3">
    <source>
        <dbReference type="Proteomes" id="UP000265618"/>
    </source>
</evidence>
<proteinExistence type="predicted"/>
<feature type="region of interest" description="Disordered" evidence="1">
    <location>
        <begin position="751"/>
        <end position="773"/>
    </location>
</feature>
<gene>
    <name evidence="2" type="ORF">KIPB_010752</name>
</gene>
<accession>A0A391NWP9</accession>
<name>A0A391NWP9_9EUKA</name>